<dbReference type="EMBL" id="JAHWXT010000001">
    <property type="protein sequence ID" value="MCF0263047.1"/>
    <property type="molecule type" value="Genomic_DNA"/>
</dbReference>
<sequence>MKIETNNVNAEFYLASLALGILEAMKLEAVQPEAGIWSLGRLQGLHQFEHSLVLSEDLKYVIGCFDEIDVWSSLDPKNGLEKQQAMIEELQVLCLNVLRNLSYKEISLTIKLSMEEHDLD</sequence>
<dbReference type="Proteomes" id="UP000887320">
    <property type="component" value="Unassembled WGS sequence"/>
</dbReference>
<gene>
    <name evidence="1" type="ORF">KW868_00970</name>
</gene>
<name>A0A8X8GG62_ACIGI</name>
<protein>
    <submittedName>
        <fullName evidence="1">Uncharacterized protein</fullName>
    </submittedName>
</protein>
<accession>A0A8X8GG62</accession>
<comment type="caution">
    <text evidence="1">The sequence shown here is derived from an EMBL/GenBank/DDBJ whole genome shotgun (WGS) entry which is preliminary data.</text>
</comment>
<reference evidence="1" key="1">
    <citation type="submission" date="2021-07" db="EMBL/GenBank/DDBJ databases">
        <authorList>
            <person name="Fernandez M."/>
            <person name="Pereira P."/>
            <person name="Torres Tejerizo G.A."/>
            <person name="Gonzalez P."/>
            <person name="Agostini E."/>
        </authorList>
    </citation>
    <scope>NUCLEOTIDE SEQUENCE</scope>
    <source>
        <strain evidence="1">SFC 500-1A</strain>
    </source>
</reference>
<organism evidence="1 2">
    <name type="scientific">Acinetobacter guillouiae</name>
    <name type="common">Acinetobacter genomosp. 11</name>
    <dbReference type="NCBI Taxonomy" id="106649"/>
    <lineage>
        <taxon>Bacteria</taxon>
        <taxon>Pseudomonadati</taxon>
        <taxon>Pseudomonadota</taxon>
        <taxon>Gammaproteobacteria</taxon>
        <taxon>Moraxellales</taxon>
        <taxon>Moraxellaceae</taxon>
        <taxon>Acinetobacter</taxon>
    </lineage>
</organism>
<evidence type="ECO:0000313" key="1">
    <source>
        <dbReference type="EMBL" id="MCF0263047.1"/>
    </source>
</evidence>
<evidence type="ECO:0000313" key="2">
    <source>
        <dbReference type="Proteomes" id="UP000887320"/>
    </source>
</evidence>
<dbReference type="RefSeq" id="WP_234622480.1">
    <property type="nucleotide sequence ID" value="NZ_JAHWXT010000001.1"/>
</dbReference>
<proteinExistence type="predicted"/>
<dbReference type="AlphaFoldDB" id="A0A8X8GG62"/>